<feature type="region of interest" description="Disordered" evidence="1">
    <location>
        <begin position="91"/>
        <end position="129"/>
    </location>
</feature>
<sequence length="257" mass="26738">MTPDASSDDVETVSSVANAAVAVKITVVTIAIDDDDAGTESALNTGEGRVGGSDEVVAGSIGAEALGHDENEAAIEQLRRDGDVDGVLQGRAEDLKTRRIHAPGTVNPPPPGQGSEKETSTDTLDPLVNPASAFTDAVGATAPSQQCYGLEYWTGREIDDEGIQSETSLDGSNLFSIDCGDNGERRRDGENGSEGTGRKSMTRGTHRGAARRRRTAKGASNSDEVGSKATAAFDALWRQRTGGRSSPWSCESNGGDI</sequence>
<feature type="region of interest" description="Disordered" evidence="1">
    <location>
        <begin position="159"/>
        <end position="257"/>
    </location>
</feature>
<evidence type="ECO:0000256" key="1">
    <source>
        <dbReference type="SAM" id="MobiDB-lite"/>
    </source>
</evidence>
<reference evidence="3" key="1">
    <citation type="submission" date="2013-06" db="EMBL/GenBank/DDBJ databases">
        <authorList>
            <person name="Zhao Q."/>
        </authorList>
    </citation>
    <scope>NUCLEOTIDE SEQUENCE</scope>
    <source>
        <strain evidence="3">cv. W1943</strain>
    </source>
</reference>
<accession>A0A0E0PS51</accession>
<reference evidence="2" key="2">
    <citation type="submission" date="2015-06" db="UniProtKB">
        <authorList>
            <consortium name="EnsemblPlants"/>
        </authorList>
    </citation>
    <scope>IDENTIFICATION</scope>
</reference>
<organism evidence="2 3">
    <name type="scientific">Oryza rufipogon</name>
    <name type="common">Brownbeard rice</name>
    <name type="synonym">Asian wild rice</name>
    <dbReference type="NCBI Taxonomy" id="4529"/>
    <lineage>
        <taxon>Eukaryota</taxon>
        <taxon>Viridiplantae</taxon>
        <taxon>Streptophyta</taxon>
        <taxon>Embryophyta</taxon>
        <taxon>Tracheophyta</taxon>
        <taxon>Spermatophyta</taxon>
        <taxon>Magnoliopsida</taxon>
        <taxon>Liliopsida</taxon>
        <taxon>Poales</taxon>
        <taxon>Poaceae</taxon>
        <taxon>BOP clade</taxon>
        <taxon>Oryzoideae</taxon>
        <taxon>Oryzeae</taxon>
        <taxon>Oryzinae</taxon>
        <taxon>Oryza</taxon>
    </lineage>
</organism>
<evidence type="ECO:0000313" key="3">
    <source>
        <dbReference type="Proteomes" id="UP000008022"/>
    </source>
</evidence>
<dbReference type="Proteomes" id="UP000008022">
    <property type="component" value="Unassembled WGS sequence"/>
</dbReference>
<feature type="compositionally biased region" description="Polar residues" evidence="1">
    <location>
        <begin position="164"/>
        <end position="175"/>
    </location>
</feature>
<proteinExistence type="predicted"/>
<evidence type="ECO:0000313" key="2">
    <source>
        <dbReference type="EnsemblPlants" id="ORUFI05G30060.1"/>
    </source>
</evidence>
<name>A0A0E0PS51_ORYRU</name>
<dbReference type="Gramene" id="ORUFI05G30060.1">
    <property type="protein sequence ID" value="ORUFI05G30060.1"/>
    <property type="gene ID" value="ORUFI05G30060"/>
</dbReference>
<dbReference type="AlphaFoldDB" id="A0A0E0PS51"/>
<keyword evidence="3" id="KW-1185">Reference proteome</keyword>
<feature type="compositionally biased region" description="Polar residues" evidence="1">
    <location>
        <begin position="242"/>
        <end position="257"/>
    </location>
</feature>
<dbReference type="HOGENOM" id="CLU_1083322_0_0_1"/>
<dbReference type="EnsemblPlants" id="ORUFI05G30060.1">
    <property type="protein sequence ID" value="ORUFI05G30060.1"/>
    <property type="gene ID" value="ORUFI05G30060"/>
</dbReference>
<protein>
    <submittedName>
        <fullName evidence="2">Uncharacterized protein</fullName>
    </submittedName>
</protein>
<feature type="compositionally biased region" description="Basic residues" evidence="1">
    <location>
        <begin position="200"/>
        <end position="216"/>
    </location>
</feature>